<feature type="compositionally biased region" description="Basic and acidic residues" evidence="1">
    <location>
        <begin position="264"/>
        <end position="273"/>
    </location>
</feature>
<evidence type="ECO:0000256" key="1">
    <source>
        <dbReference type="SAM" id="MobiDB-lite"/>
    </source>
</evidence>
<keyword evidence="2" id="KW-0812">Transmembrane</keyword>
<accession>A0ABR0T0T2</accession>
<keyword evidence="2" id="KW-1133">Transmembrane helix</keyword>
<keyword evidence="4" id="KW-1185">Reference proteome</keyword>
<evidence type="ECO:0000256" key="2">
    <source>
        <dbReference type="SAM" id="Phobius"/>
    </source>
</evidence>
<protein>
    <recommendedName>
        <fullName evidence="5">Tetraspanin Tsp3</fullName>
    </recommendedName>
</protein>
<proteinExistence type="predicted"/>
<evidence type="ECO:0008006" key="5">
    <source>
        <dbReference type="Google" id="ProtNLM"/>
    </source>
</evidence>
<reference evidence="3 4" key="1">
    <citation type="submission" date="2024-01" db="EMBL/GenBank/DDBJ databases">
        <title>Complete genome of Cladobotryum mycophilum ATHUM6906.</title>
        <authorList>
            <person name="Christinaki A.C."/>
            <person name="Myridakis A.I."/>
            <person name="Kouvelis V.N."/>
        </authorList>
    </citation>
    <scope>NUCLEOTIDE SEQUENCE [LARGE SCALE GENOMIC DNA]</scope>
    <source>
        <strain evidence="3 4">ATHUM6906</strain>
    </source>
</reference>
<sequence>MVINFGLIFLLASSLLFAIAAVVYFHSSSLSLPIGSATTILTALLPIGSLINAFIYPSVLQAAHSSTNRLQQLSPTLLQALQAIFTTILATLLSQDIVPSPTVECLIDNGWSSMFKAHDGESIRRIQDTLKCCGLRTVQDKFYPFITKTSNITCVEAYGYTQACRGPWKSALKSSAGVDFGVVIAVSLMQIFGLFMMGESPNWWTSWRATGRRQRVTQHESRPLLTAAEDEEEVVERQESAPRGYQALNDSEEPGPRLEPSAIGHERNAWNES</sequence>
<name>A0ABR0T0T2_9HYPO</name>
<comment type="caution">
    <text evidence="3">The sequence shown here is derived from an EMBL/GenBank/DDBJ whole genome shotgun (WGS) entry which is preliminary data.</text>
</comment>
<organism evidence="3 4">
    <name type="scientific">Cladobotryum mycophilum</name>
    <dbReference type="NCBI Taxonomy" id="491253"/>
    <lineage>
        <taxon>Eukaryota</taxon>
        <taxon>Fungi</taxon>
        <taxon>Dikarya</taxon>
        <taxon>Ascomycota</taxon>
        <taxon>Pezizomycotina</taxon>
        <taxon>Sordariomycetes</taxon>
        <taxon>Hypocreomycetidae</taxon>
        <taxon>Hypocreales</taxon>
        <taxon>Hypocreaceae</taxon>
        <taxon>Cladobotryum</taxon>
    </lineage>
</organism>
<evidence type="ECO:0000313" key="4">
    <source>
        <dbReference type="Proteomes" id="UP001338125"/>
    </source>
</evidence>
<gene>
    <name evidence="3" type="ORF">PT974_00336</name>
</gene>
<evidence type="ECO:0000313" key="3">
    <source>
        <dbReference type="EMBL" id="KAK5997968.1"/>
    </source>
</evidence>
<feature type="transmembrane region" description="Helical" evidence="2">
    <location>
        <begin position="180"/>
        <end position="198"/>
    </location>
</feature>
<keyword evidence="2" id="KW-0472">Membrane</keyword>
<dbReference type="EMBL" id="JAVFKD010000001">
    <property type="protein sequence ID" value="KAK5997968.1"/>
    <property type="molecule type" value="Genomic_DNA"/>
</dbReference>
<feature type="region of interest" description="Disordered" evidence="1">
    <location>
        <begin position="227"/>
        <end position="273"/>
    </location>
</feature>
<dbReference type="Proteomes" id="UP001338125">
    <property type="component" value="Unassembled WGS sequence"/>
</dbReference>
<feature type="transmembrane region" description="Helical" evidence="2">
    <location>
        <begin position="30"/>
        <end position="55"/>
    </location>
</feature>